<sequence length="60" mass="6626">MESSSAWTSGANPPLLRREFPPVLEGRPIPAEQQWEAKLPLLLCGACPHSWGNRGPTHHL</sequence>
<feature type="non-terminal residue" evidence="2">
    <location>
        <position position="60"/>
    </location>
</feature>
<dbReference type="Proteomes" id="UP000265520">
    <property type="component" value="Unassembled WGS sequence"/>
</dbReference>
<accession>A0A392W688</accession>
<comment type="caution">
    <text evidence="2">The sequence shown here is derived from an EMBL/GenBank/DDBJ whole genome shotgun (WGS) entry which is preliminary data.</text>
</comment>
<evidence type="ECO:0000256" key="1">
    <source>
        <dbReference type="SAM" id="MobiDB-lite"/>
    </source>
</evidence>
<organism evidence="2 3">
    <name type="scientific">Trifolium medium</name>
    <dbReference type="NCBI Taxonomy" id="97028"/>
    <lineage>
        <taxon>Eukaryota</taxon>
        <taxon>Viridiplantae</taxon>
        <taxon>Streptophyta</taxon>
        <taxon>Embryophyta</taxon>
        <taxon>Tracheophyta</taxon>
        <taxon>Spermatophyta</taxon>
        <taxon>Magnoliopsida</taxon>
        <taxon>eudicotyledons</taxon>
        <taxon>Gunneridae</taxon>
        <taxon>Pentapetalae</taxon>
        <taxon>rosids</taxon>
        <taxon>fabids</taxon>
        <taxon>Fabales</taxon>
        <taxon>Fabaceae</taxon>
        <taxon>Papilionoideae</taxon>
        <taxon>50 kb inversion clade</taxon>
        <taxon>NPAAA clade</taxon>
        <taxon>Hologalegina</taxon>
        <taxon>IRL clade</taxon>
        <taxon>Trifolieae</taxon>
        <taxon>Trifolium</taxon>
    </lineage>
</organism>
<dbReference type="AlphaFoldDB" id="A0A392W688"/>
<protein>
    <submittedName>
        <fullName evidence="2">Uncharacterized protein</fullName>
    </submittedName>
</protein>
<evidence type="ECO:0000313" key="2">
    <source>
        <dbReference type="EMBL" id="MCI95896.1"/>
    </source>
</evidence>
<feature type="compositionally biased region" description="Polar residues" evidence="1">
    <location>
        <begin position="1"/>
        <end position="11"/>
    </location>
</feature>
<name>A0A392W688_9FABA</name>
<evidence type="ECO:0000313" key="3">
    <source>
        <dbReference type="Proteomes" id="UP000265520"/>
    </source>
</evidence>
<keyword evidence="3" id="KW-1185">Reference proteome</keyword>
<proteinExistence type="predicted"/>
<reference evidence="2 3" key="1">
    <citation type="journal article" date="2018" name="Front. Plant Sci.">
        <title>Red Clover (Trifolium pratense) and Zigzag Clover (T. medium) - A Picture of Genomic Similarities and Differences.</title>
        <authorList>
            <person name="Dluhosova J."/>
            <person name="Istvanek J."/>
            <person name="Nedelnik J."/>
            <person name="Repkova J."/>
        </authorList>
    </citation>
    <scope>NUCLEOTIDE SEQUENCE [LARGE SCALE GENOMIC DNA]</scope>
    <source>
        <strain evidence="3">cv. 10/8</strain>
        <tissue evidence="2">Leaf</tissue>
    </source>
</reference>
<dbReference type="EMBL" id="LXQA011399596">
    <property type="protein sequence ID" value="MCI95896.1"/>
    <property type="molecule type" value="Genomic_DNA"/>
</dbReference>
<feature type="region of interest" description="Disordered" evidence="1">
    <location>
        <begin position="1"/>
        <end position="21"/>
    </location>
</feature>